<dbReference type="AlphaFoldDB" id="A0AAW9CZB4"/>
<organism evidence="2 4">
    <name type="scientific">Burkholderia thailandensis</name>
    <dbReference type="NCBI Taxonomy" id="57975"/>
    <lineage>
        <taxon>Bacteria</taxon>
        <taxon>Pseudomonadati</taxon>
        <taxon>Pseudomonadota</taxon>
        <taxon>Betaproteobacteria</taxon>
        <taxon>Burkholderiales</taxon>
        <taxon>Burkholderiaceae</taxon>
        <taxon>Burkholderia</taxon>
        <taxon>pseudomallei group</taxon>
    </lineage>
</organism>
<evidence type="ECO:0000256" key="1">
    <source>
        <dbReference type="SAM" id="MobiDB-lite"/>
    </source>
</evidence>
<reference evidence="2" key="1">
    <citation type="submission" date="2018-08" db="EMBL/GenBank/DDBJ databases">
        <title>Identification of Burkholderia cepacia strains that express a Burkholderia pseudomallei-like capsular polysaccharide.</title>
        <authorList>
            <person name="Burtnick M.N."/>
            <person name="Vongsouvath M."/>
            <person name="Newton P."/>
            <person name="Wuthiekanun V."/>
            <person name="Limmathurotsakul D."/>
            <person name="Brett P.J."/>
            <person name="Chantratita N."/>
            <person name="Dance D.A."/>
        </authorList>
    </citation>
    <scope>NUCLEOTIDE SEQUENCE</scope>
    <source>
        <strain evidence="2">SBXCC001</strain>
    </source>
</reference>
<dbReference type="Proteomes" id="UP001272137">
    <property type="component" value="Unassembled WGS sequence"/>
</dbReference>
<dbReference type="EMBL" id="QXCT01000002">
    <property type="protein sequence ID" value="MDW9255847.1"/>
    <property type="molecule type" value="Genomic_DNA"/>
</dbReference>
<proteinExistence type="predicted"/>
<accession>A0AAW9CZB4</accession>
<dbReference type="EMBL" id="QXCT01000002">
    <property type="protein sequence ID" value="MDW9257409.1"/>
    <property type="molecule type" value="Genomic_DNA"/>
</dbReference>
<evidence type="ECO:0000313" key="2">
    <source>
        <dbReference type="EMBL" id="MDW9255847.1"/>
    </source>
</evidence>
<feature type="compositionally biased region" description="Polar residues" evidence="1">
    <location>
        <begin position="1"/>
        <end position="14"/>
    </location>
</feature>
<evidence type="ECO:0000313" key="3">
    <source>
        <dbReference type="EMBL" id="MDW9257409.1"/>
    </source>
</evidence>
<feature type="region of interest" description="Disordered" evidence="1">
    <location>
        <begin position="1"/>
        <end position="46"/>
    </location>
</feature>
<gene>
    <name evidence="3" type="ORF">C7S16_0018</name>
    <name evidence="2" type="ORF">C7S16_4116</name>
</gene>
<evidence type="ECO:0000313" key="4">
    <source>
        <dbReference type="Proteomes" id="UP001272137"/>
    </source>
</evidence>
<protein>
    <submittedName>
        <fullName evidence="2">Uncharacterized protein</fullName>
    </submittedName>
</protein>
<sequence>MRTNAARNPPSTQCNARAATARSRNRTHAVKHPTLAARTRMLTRRS</sequence>
<comment type="caution">
    <text evidence="2">The sequence shown here is derived from an EMBL/GenBank/DDBJ whole genome shotgun (WGS) entry which is preliminary data.</text>
</comment>
<name>A0AAW9CZB4_BURTH</name>